<dbReference type="Pfam" id="PF08279">
    <property type="entry name" value="HTH_11"/>
    <property type="match status" value="1"/>
</dbReference>
<dbReference type="SMART" id="SM00420">
    <property type="entry name" value="HTH_DEOR"/>
    <property type="match status" value="1"/>
</dbReference>
<dbReference type="AlphaFoldDB" id="A0A9Q3YU04"/>
<dbReference type="EMBL" id="JACXXP010000060">
    <property type="protein sequence ID" value="MBD3907244.1"/>
    <property type="molecule type" value="Genomic_DNA"/>
</dbReference>
<dbReference type="SUPFAM" id="SSF46785">
    <property type="entry name" value="Winged helix' DNA-binding domain"/>
    <property type="match status" value="1"/>
</dbReference>
<evidence type="ECO:0000259" key="3">
    <source>
        <dbReference type="PROSITE" id="PS51000"/>
    </source>
</evidence>
<dbReference type="Pfam" id="PF13280">
    <property type="entry name" value="WYL"/>
    <property type="match status" value="1"/>
</dbReference>
<dbReference type="PANTHER" id="PTHR34580:SF1">
    <property type="entry name" value="PROTEIN PAFC"/>
    <property type="match status" value="1"/>
</dbReference>
<dbReference type="InterPro" id="IPR026881">
    <property type="entry name" value="WYL_dom"/>
</dbReference>
<name>A0A9Q3YU04_9FLAO</name>
<dbReference type="PROSITE" id="PS52050">
    <property type="entry name" value="WYL"/>
    <property type="match status" value="1"/>
</dbReference>
<dbReference type="PANTHER" id="PTHR34580">
    <property type="match status" value="1"/>
</dbReference>
<dbReference type="Proteomes" id="UP001107960">
    <property type="component" value="Unassembled WGS sequence"/>
</dbReference>
<evidence type="ECO:0000256" key="2">
    <source>
        <dbReference type="ARBA" id="ARBA00023163"/>
    </source>
</evidence>
<accession>A0A9Q3YU04</accession>
<reference evidence="6" key="2">
    <citation type="submission" date="2023-07" db="EMBL/GenBank/DDBJ databases">
        <title>Description of novel Chryseobacterium sp. strain C-2.</title>
        <authorList>
            <person name="Saticioglu I.B."/>
        </authorList>
    </citation>
    <scope>NUCLEOTIDE SEQUENCE [LARGE SCALE GENOMIC DNA]</scope>
    <source>
        <strain evidence="6">C-2</strain>
    </source>
</reference>
<dbReference type="GO" id="GO:0003700">
    <property type="term" value="F:DNA-binding transcription factor activity"/>
    <property type="evidence" value="ECO:0007669"/>
    <property type="project" value="InterPro"/>
</dbReference>
<dbReference type="InterPro" id="IPR013196">
    <property type="entry name" value="HTH_11"/>
</dbReference>
<dbReference type="RefSeq" id="WP_191181599.1">
    <property type="nucleotide sequence ID" value="NZ_JACXXP010000060.1"/>
</dbReference>
<dbReference type="InterPro" id="IPR001034">
    <property type="entry name" value="DeoR_HTH"/>
</dbReference>
<reference evidence="4" key="3">
    <citation type="submission" date="2024-05" db="EMBL/GenBank/DDBJ databases">
        <title>Description of novel Chryseobacterium sp. strain C-2.</title>
        <authorList>
            <person name="Saticioglu I.B."/>
        </authorList>
    </citation>
    <scope>NUCLEOTIDE SEQUENCE</scope>
    <source>
        <strain evidence="4">C-2</strain>
    </source>
</reference>
<dbReference type="Gene3D" id="1.10.10.10">
    <property type="entry name" value="Winged helix-like DNA-binding domain superfamily/Winged helix DNA-binding domain"/>
    <property type="match status" value="1"/>
</dbReference>
<dbReference type="PROSITE" id="PS51000">
    <property type="entry name" value="HTH_DEOR_2"/>
    <property type="match status" value="1"/>
</dbReference>
<keyword evidence="6" id="KW-1185">Reference proteome</keyword>
<gene>
    <name evidence="4" type="ORF">IEW27_21980</name>
    <name evidence="5" type="ORF">LNP80_02680</name>
</gene>
<dbReference type="EMBL" id="JAJJML010000001">
    <property type="protein sequence ID" value="MCC9033160.1"/>
    <property type="molecule type" value="Genomic_DNA"/>
</dbReference>
<evidence type="ECO:0000313" key="6">
    <source>
        <dbReference type="Proteomes" id="UP000603715"/>
    </source>
</evidence>
<organism evidence="5 7">
    <name type="scientific">Chryseobacterium muglaense</name>
    <dbReference type="NCBI Taxonomy" id="2893752"/>
    <lineage>
        <taxon>Bacteria</taxon>
        <taxon>Pseudomonadati</taxon>
        <taxon>Bacteroidota</taxon>
        <taxon>Flavobacteriia</taxon>
        <taxon>Flavobacteriales</taxon>
        <taxon>Weeksellaceae</taxon>
        <taxon>Chryseobacterium group</taxon>
        <taxon>Chryseobacterium</taxon>
    </lineage>
</organism>
<keyword evidence="2" id="KW-0804">Transcription</keyword>
<dbReference type="Proteomes" id="UP000603715">
    <property type="component" value="Unassembled WGS sequence"/>
</dbReference>
<sequence length="234" mass="26971">MNENDTKRLSRLTSILLQLQTKRLLTSTELADRFSVSKRTIYRDIRALEEAGVPILTEEGKGYTLMDGYRIPPVMFTESEANALITAEQLILQNKDSSFVKDYTDAVNKIKAVLRSNTKNKANLLSSRILSGMNVEKDRTSSNLSILQLALTNYNLVKISYFSPDNNQLTERIVEPFAIYTTQENWLMIALCRLRNDYRAFRLDRIENLAVQNQTFEPHTITFEEYIELAKKKC</sequence>
<proteinExistence type="predicted"/>
<protein>
    <submittedName>
        <fullName evidence="5">YafY family transcriptional regulator</fullName>
    </submittedName>
</protein>
<dbReference type="InterPro" id="IPR036388">
    <property type="entry name" value="WH-like_DNA-bd_sf"/>
</dbReference>
<feature type="domain" description="HTH deoR-type" evidence="3">
    <location>
        <begin position="8"/>
        <end position="63"/>
    </location>
</feature>
<keyword evidence="1" id="KW-0805">Transcription regulation</keyword>
<evidence type="ECO:0000256" key="1">
    <source>
        <dbReference type="ARBA" id="ARBA00023015"/>
    </source>
</evidence>
<comment type="caution">
    <text evidence="5">The sequence shown here is derived from an EMBL/GenBank/DDBJ whole genome shotgun (WGS) entry which is preliminary data.</text>
</comment>
<evidence type="ECO:0000313" key="4">
    <source>
        <dbReference type="EMBL" id="MBD3907244.1"/>
    </source>
</evidence>
<dbReference type="InterPro" id="IPR036390">
    <property type="entry name" value="WH_DNA-bd_sf"/>
</dbReference>
<evidence type="ECO:0000313" key="5">
    <source>
        <dbReference type="EMBL" id="MCC9033160.1"/>
    </source>
</evidence>
<dbReference type="InterPro" id="IPR051534">
    <property type="entry name" value="CBASS_pafABC_assoc_protein"/>
</dbReference>
<evidence type="ECO:0000313" key="7">
    <source>
        <dbReference type="Proteomes" id="UP001107960"/>
    </source>
</evidence>
<reference evidence="5" key="1">
    <citation type="submission" date="2021-11" db="EMBL/GenBank/DDBJ databases">
        <title>Description of novel Chryseobacterium species.</title>
        <authorList>
            <person name="Saticioglu I.B."/>
            <person name="Ay H."/>
            <person name="Altun S."/>
            <person name="Duman M."/>
        </authorList>
    </citation>
    <scope>NUCLEOTIDE SEQUENCE</scope>
    <source>
        <strain evidence="5">C-39</strain>
    </source>
</reference>